<evidence type="ECO:0000313" key="4">
    <source>
        <dbReference type="Proteomes" id="UP000182128"/>
    </source>
</evidence>
<feature type="compositionally biased region" description="Basic residues" evidence="1">
    <location>
        <begin position="183"/>
        <end position="201"/>
    </location>
</feature>
<feature type="compositionally biased region" description="Acidic residues" evidence="1">
    <location>
        <begin position="423"/>
        <end position="432"/>
    </location>
</feature>
<gene>
    <name evidence="2" type="ORF">PKNA1_C2_1206400</name>
    <name evidence="3" type="ORF">PKNA1_H1_1206400</name>
</gene>
<evidence type="ECO:0000313" key="5">
    <source>
        <dbReference type="Proteomes" id="UP000182142"/>
    </source>
</evidence>
<feature type="compositionally biased region" description="Basic and acidic residues" evidence="1">
    <location>
        <begin position="240"/>
        <end position="252"/>
    </location>
</feature>
<name>A0A1A7VSB9_PLAKH</name>
<dbReference type="VEuPathDB" id="PlasmoDB:PKNH_1206400"/>
<proteinExistence type="predicted"/>
<sequence length="442" mass="50139">MEYTPNEEKTTDYLGLITNLLNYFSLGIDDKVTPEKNSSDMQKASMGRNPHARNSIQQVVYNLKLKRTSELRISPRFGLDTPAMQNRKGFEKKRQEEDNASISVLPSNCKGGENTRDNSAENCLNRSGEIRKKKKQKKKNAKNRDKQYTSSFDFSGGEFFQLKEQSEDEGEEESKVEESKEERKKKREKRKDKGKKKKKKSKREEEEEKTIEAVDAEENAEDPELEPGVDETRGNIGCGKTDEGDEPHREQEAVNYGENETRGADMQEDTKKKKKVKKVKKKKTRGVEMKVNETISTENDSAENGPAPIEPTKHTSERTNTYDTGKGNHNAVRKKKSTTLNRSFVQPPCRSNSDQANVVHVVDEADSQRNDFVKAQDELGINYISDCKKSYISIRSSNKGKDDVIQLPKLNLSTRGSRSSSGEENETTDEGDVLTPLEDLHQ</sequence>
<dbReference type="Proteomes" id="UP000182142">
    <property type="component" value="Unassembled WGS sequence"/>
</dbReference>
<feature type="compositionally biased region" description="Basic and acidic residues" evidence="1">
    <location>
        <begin position="88"/>
        <end position="97"/>
    </location>
</feature>
<feature type="compositionally biased region" description="Basic and acidic residues" evidence="1">
    <location>
        <begin position="259"/>
        <end position="271"/>
    </location>
</feature>
<protein>
    <submittedName>
        <fullName evidence="2">Uncharacterized protein</fullName>
    </submittedName>
</protein>
<evidence type="ECO:0000256" key="1">
    <source>
        <dbReference type="SAM" id="MobiDB-lite"/>
    </source>
</evidence>
<dbReference type="AlphaFoldDB" id="A0A1A7VSB9"/>
<organism evidence="2 4">
    <name type="scientific">Plasmodium knowlesi (strain H)</name>
    <dbReference type="NCBI Taxonomy" id="5851"/>
    <lineage>
        <taxon>Eukaryota</taxon>
        <taxon>Sar</taxon>
        <taxon>Alveolata</taxon>
        <taxon>Apicomplexa</taxon>
        <taxon>Aconoidasida</taxon>
        <taxon>Haemosporida</taxon>
        <taxon>Plasmodiidae</taxon>
        <taxon>Plasmodium</taxon>
        <taxon>Plasmodium (Plasmodium)</taxon>
    </lineage>
</organism>
<feature type="compositionally biased region" description="Acidic residues" evidence="1">
    <location>
        <begin position="166"/>
        <end position="175"/>
    </location>
</feature>
<feature type="compositionally biased region" description="Polar residues" evidence="1">
    <location>
        <begin position="338"/>
        <end position="356"/>
    </location>
</feature>
<reference evidence="4 5" key="1">
    <citation type="submission" date="2016-05" db="EMBL/GenBank/DDBJ databases">
        <authorList>
            <person name="Sharaf H."/>
        </authorList>
    </citation>
    <scope>NUCLEOTIDE SEQUENCE [LARGE SCALE GENOMIC DNA]</scope>
    <source>
        <strain evidence="4 5">H</strain>
    </source>
</reference>
<evidence type="ECO:0000313" key="2">
    <source>
        <dbReference type="EMBL" id="SBO24984.1"/>
    </source>
</evidence>
<feature type="compositionally biased region" description="Basic residues" evidence="1">
    <location>
        <begin position="131"/>
        <end position="141"/>
    </location>
</feature>
<reference evidence="2" key="2">
    <citation type="submission" date="2016-05" db="EMBL/GenBank/DDBJ databases">
        <authorList>
            <person name="Lavstsen T."/>
            <person name="Jespersen J.S."/>
        </authorList>
    </citation>
    <scope>NUCLEOTIDE SEQUENCE [LARGE SCALE GENOMIC DNA]</scope>
</reference>
<dbReference type="OrthoDB" id="387525at2759"/>
<dbReference type="EMBL" id="CWHR02000013">
    <property type="protein sequence ID" value="SBO27882.1"/>
    <property type="molecule type" value="Genomic_DNA"/>
</dbReference>
<dbReference type="Proteomes" id="UP000182128">
    <property type="component" value="Unassembled WGS sequence"/>
</dbReference>
<feature type="compositionally biased region" description="Basic residues" evidence="1">
    <location>
        <begin position="272"/>
        <end position="284"/>
    </location>
</feature>
<feature type="region of interest" description="Disordered" evidence="1">
    <location>
        <begin position="79"/>
        <end position="356"/>
    </location>
</feature>
<dbReference type="EMBL" id="CWHQ02000013">
    <property type="protein sequence ID" value="SBO24984.1"/>
    <property type="molecule type" value="Genomic_DNA"/>
</dbReference>
<feature type="compositionally biased region" description="Low complexity" evidence="1">
    <location>
        <begin position="410"/>
        <end position="422"/>
    </location>
</feature>
<feature type="region of interest" description="Disordered" evidence="1">
    <location>
        <begin position="405"/>
        <end position="442"/>
    </location>
</feature>
<accession>A0A1A7VSB9</accession>
<feature type="compositionally biased region" description="Acidic residues" evidence="1">
    <location>
        <begin position="205"/>
        <end position="229"/>
    </location>
</feature>
<evidence type="ECO:0000313" key="3">
    <source>
        <dbReference type="EMBL" id="SBO27882.1"/>
    </source>
</evidence>